<dbReference type="EMBL" id="LMWM01000068">
    <property type="protein sequence ID" value="KUM82338.1"/>
    <property type="molecule type" value="Genomic_DNA"/>
</dbReference>
<accession>A0A124H8C4</accession>
<comment type="caution">
    <text evidence="5">The sequence shown here is derived from an EMBL/GenBank/DDBJ whole genome shotgun (WGS) entry which is preliminary data.</text>
</comment>
<dbReference type="GO" id="GO:0003697">
    <property type="term" value="F:single-stranded DNA binding"/>
    <property type="evidence" value="ECO:0007669"/>
    <property type="project" value="UniProtKB-UniRule"/>
</dbReference>
<dbReference type="PANTHER" id="PTHR10302">
    <property type="entry name" value="SINGLE-STRANDED DNA-BINDING PROTEIN"/>
    <property type="match status" value="1"/>
</dbReference>
<evidence type="ECO:0000313" key="5">
    <source>
        <dbReference type="EMBL" id="KUM82338.1"/>
    </source>
</evidence>
<dbReference type="InterPro" id="IPR000424">
    <property type="entry name" value="Primosome_PriB/ssb"/>
</dbReference>
<dbReference type="Pfam" id="PF00436">
    <property type="entry name" value="SSB"/>
    <property type="match status" value="1"/>
</dbReference>
<sequence>MTTNGTPITIVGNLTDDPELRFTPSGAAVAKFSVAVNRRTFDRQTNEWREAGTDYHRVTVWRSLAENAAGTLTKGMRVLVVGDLRQRTWTDEKTNEKRSAWEVEGSAVGPDLTFATATVTKVAKSQGSAPGDDAWASASRTRPAVPAGAPAGAAANGQAQDGGYTEEPPF</sequence>
<dbReference type="Proteomes" id="UP000053039">
    <property type="component" value="Unassembled WGS sequence"/>
</dbReference>
<gene>
    <name evidence="5" type="ORF">AQI94_42150</name>
</gene>
<evidence type="ECO:0000256" key="2">
    <source>
        <dbReference type="HAMAP-Rule" id="MF_00984"/>
    </source>
</evidence>
<evidence type="ECO:0000313" key="6">
    <source>
        <dbReference type="Proteomes" id="UP000053039"/>
    </source>
</evidence>
<dbReference type="SUPFAM" id="SSF50249">
    <property type="entry name" value="Nucleic acid-binding proteins"/>
    <property type="match status" value="1"/>
</dbReference>
<keyword evidence="1 2" id="KW-0238">DNA-binding</keyword>
<protein>
    <recommendedName>
        <fullName evidence="2 3">Single-stranded DNA-binding protein</fullName>
        <shortName evidence="2">SSB</shortName>
    </recommendedName>
</protein>
<feature type="compositionally biased region" description="Low complexity" evidence="4">
    <location>
        <begin position="143"/>
        <end position="163"/>
    </location>
</feature>
<evidence type="ECO:0000256" key="1">
    <source>
        <dbReference type="ARBA" id="ARBA00023125"/>
    </source>
</evidence>
<dbReference type="Gene3D" id="2.40.50.140">
    <property type="entry name" value="Nucleic acid-binding proteins"/>
    <property type="match status" value="1"/>
</dbReference>
<proteinExistence type="inferred from homology"/>
<name>A0A124H8C4_9ACTN</name>
<dbReference type="PANTHER" id="PTHR10302:SF27">
    <property type="entry name" value="SINGLE-STRANDED DNA-BINDING PROTEIN"/>
    <property type="match status" value="1"/>
</dbReference>
<evidence type="ECO:0000256" key="4">
    <source>
        <dbReference type="SAM" id="MobiDB-lite"/>
    </source>
</evidence>
<dbReference type="GO" id="GO:0009295">
    <property type="term" value="C:nucleoid"/>
    <property type="evidence" value="ECO:0007669"/>
    <property type="project" value="TreeGrafter"/>
</dbReference>
<evidence type="ECO:0000256" key="3">
    <source>
        <dbReference type="RuleBase" id="RU000524"/>
    </source>
</evidence>
<comment type="subunit">
    <text evidence="2">Homotetramer.</text>
</comment>
<dbReference type="NCBIfam" id="TIGR00621">
    <property type="entry name" value="ssb"/>
    <property type="match status" value="1"/>
</dbReference>
<dbReference type="OrthoDB" id="9809878at2"/>
<dbReference type="CDD" id="cd04496">
    <property type="entry name" value="SSB_OBF"/>
    <property type="match status" value="1"/>
</dbReference>
<dbReference type="HAMAP" id="MF_00984">
    <property type="entry name" value="SSB"/>
    <property type="match status" value="1"/>
</dbReference>
<comment type="caution">
    <text evidence="2">Lacks conserved residue(s) required for the propagation of feature annotation.</text>
</comment>
<dbReference type="InterPro" id="IPR011344">
    <property type="entry name" value="ssDNA-bd"/>
</dbReference>
<dbReference type="GO" id="GO:0006260">
    <property type="term" value="P:DNA replication"/>
    <property type="evidence" value="ECO:0007669"/>
    <property type="project" value="InterPro"/>
</dbReference>
<dbReference type="PROSITE" id="PS50935">
    <property type="entry name" value="SSB"/>
    <property type="match status" value="1"/>
</dbReference>
<organism evidence="5 6">
    <name type="scientific">Streptomyces pseudovenezuelae</name>
    <dbReference type="NCBI Taxonomy" id="67350"/>
    <lineage>
        <taxon>Bacteria</taxon>
        <taxon>Bacillati</taxon>
        <taxon>Actinomycetota</taxon>
        <taxon>Actinomycetes</taxon>
        <taxon>Kitasatosporales</taxon>
        <taxon>Streptomycetaceae</taxon>
        <taxon>Streptomyces</taxon>
        <taxon>Streptomyces aurantiacus group</taxon>
    </lineage>
</organism>
<reference evidence="5 6" key="1">
    <citation type="submission" date="2015-10" db="EMBL/GenBank/DDBJ databases">
        <title>Draft genome sequence of Streptomyces pseudovenezuelae DSM 40212, type strain for the species Streptomyces pseudovenezuelae.</title>
        <authorList>
            <person name="Ruckert C."/>
            <person name="Winkler A."/>
            <person name="Kalinowski J."/>
            <person name="Kampfer P."/>
            <person name="Glaeser S."/>
        </authorList>
    </citation>
    <scope>NUCLEOTIDE SEQUENCE [LARGE SCALE GENOMIC DNA]</scope>
    <source>
        <strain evidence="5 6">DSM 40212</strain>
    </source>
</reference>
<feature type="region of interest" description="Disordered" evidence="4">
    <location>
        <begin position="123"/>
        <end position="170"/>
    </location>
</feature>
<dbReference type="InterPro" id="IPR012340">
    <property type="entry name" value="NA-bd_OB-fold"/>
</dbReference>
<dbReference type="AlphaFoldDB" id="A0A124H8C4"/>
<dbReference type="RefSeq" id="WP_030498526.1">
    <property type="nucleotide sequence ID" value="NZ_KQ948161.1"/>
</dbReference>